<dbReference type="InterPro" id="IPR012338">
    <property type="entry name" value="Beta-lactam/transpept-like"/>
</dbReference>
<dbReference type="PaxDb" id="2903-EOD08023"/>
<evidence type="ECO:0000313" key="4">
    <source>
        <dbReference type="Proteomes" id="UP000013827"/>
    </source>
</evidence>
<accession>A0A0D3I9T8</accession>
<feature type="region of interest" description="Disordered" evidence="1">
    <location>
        <begin position="1"/>
        <end position="20"/>
    </location>
</feature>
<dbReference type="EnsemblProtists" id="EOD08023">
    <property type="protein sequence ID" value="EOD08023"/>
    <property type="gene ID" value="EMIHUDRAFT_218087"/>
</dbReference>
<evidence type="ECO:0000313" key="3">
    <source>
        <dbReference type="EnsemblProtists" id="EOD08023"/>
    </source>
</evidence>
<proteinExistence type="predicted"/>
<evidence type="ECO:0000259" key="2">
    <source>
        <dbReference type="Pfam" id="PF00144"/>
    </source>
</evidence>
<dbReference type="eggNOG" id="ENOG502S81R">
    <property type="taxonomic scope" value="Eukaryota"/>
</dbReference>
<dbReference type="KEGG" id="ehx:EMIHUDRAFT_218087"/>
<dbReference type="RefSeq" id="XP_005760452.1">
    <property type="nucleotide sequence ID" value="XM_005760395.1"/>
</dbReference>
<dbReference type="InterPro" id="IPR001466">
    <property type="entry name" value="Beta-lactam-related"/>
</dbReference>
<organism evidence="3 4">
    <name type="scientific">Emiliania huxleyi (strain CCMP1516)</name>
    <dbReference type="NCBI Taxonomy" id="280463"/>
    <lineage>
        <taxon>Eukaryota</taxon>
        <taxon>Haptista</taxon>
        <taxon>Haptophyta</taxon>
        <taxon>Prymnesiophyceae</taxon>
        <taxon>Isochrysidales</taxon>
        <taxon>Noelaerhabdaceae</taxon>
        <taxon>Emiliania</taxon>
    </lineage>
</organism>
<sequence>MALGVTDVAEPRGAGGGSSNWVDELGANFGGQREQNWINDLGAVGERSGVAAAAEPAAVAATSNESYYFNVVEQAAAAAETAAWWLGGWYDTEPSVSNLRERLESFIRLQSKLRGVAISLSWVSASENFTLVAGEWKGRKPYTAVGVMRAVEAGRVGLDDAAAPLVDKALRRVGANTTLAALFGPRARLVTLRQLLHMSSGIADFDYPAFDDALLQAGVAKRVHTPLEFVLGAAAVKPPFICEPGSCVSYSSTNYVLLGLLLQMFSGIADFDYPPFDDALLQAGVAKRALLGGGADPLPRSSFLTTGPISDSTTLFGKHGKPSLWPLGRRGQVDIGAQDASILGWVCGNLASTTGEVAQFFWELLVERSILRHDTIEAMAELEPLGLGWGRGHIAYGLGLMLKQTSWARGARYGEWGTYLGHGGNTYGFLSEQGLIPQLNATFSVVANSNADDLFVAGVLTCQIIAVAAEEVLGHNIRLPCGG</sequence>
<dbReference type="Gene3D" id="3.40.710.10">
    <property type="entry name" value="DD-peptidase/beta-lactamase superfamily"/>
    <property type="match status" value="1"/>
</dbReference>
<evidence type="ECO:0000256" key="1">
    <source>
        <dbReference type="SAM" id="MobiDB-lite"/>
    </source>
</evidence>
<dbReference type="SUPFAM" id="SSF56601">
    <property type="entry name" value="beta-lactamase/transpeptidase-like"/>
    <property type="match status" value="1"/>
</dbReference>
<dbReference type="InterPro" id="IPR050491">
    <property type="entry name" value="AmpC-like"/>
</dbReference>
<reference evidence="4" key="1">
    <citation type="journal article" date="2013" name="Nature">
        <title>Pan genome of the phytoplankton Emiliania underpins its global distribution.</title>
        <authorList>
            <person name="Read B.A."/>
            <person name="Kegel J."/>
            <person name="Klute M.J."/>
            <person name="Kuo A."/>
            <person name="Lefebvre S.C."/>
            <person name="Maumus F."/>
            <person name="Mayer C."/>
            <person name="Miller J."/>
            <person name="Monier A."/>
            <person name="Salamov A."/>
            <person name="Young J."/>
            <person name="Aguilar M."/>
            <person name="Claverie J.M."/>
            <person name="Frickenhaus S."/>
            <person name="Gonzalez K."/>
            <person name="Herman E.K."/>
            <person name="Lin Y.C."/>
            <person name="Napier J."/>
            <person name="Ogata H."/>
            <person name="Sarno A.F."/>
            <person name="Shmutz J."/>
            <person name="Schroeder D."/>
            <person name="de Vargas C."/>
            <person name="Verret F."/>
            <person name="von Dassow P."/>
            <person name="Valentin K."/>
            <person name="Van de Peer Y."/>
            <person name="Wheeler G."/>
            <person name="Dacks J.B."/>
            <person name="Delwiche C.F."/>
            <person name="Dyhrman S.T."/>
            <person name="Glockner G."/>
            <person name="John U."/>
            <person name="Richards T."/>
            <person name="Worden A.Z."/>
            <person name="Zhang X."/>
            <person name="Grigoriev I.V."/>
            <person name="Allen A.E."/>
            <person name="Bidle K."/>
            <person name="Borodovsky M."/>
            <person name="Bowler C."/>
            <person name="Brownlee C."/>
            <person name="Cock J.M."/>
            <person name="Elias M."/>
            <person name="Gladyshev V.N."/>
            <person name="Groth M."/>
            <person name="Guda C."/>
            <person name="Hadaegh A."/>
            <person name="Iglesias-Rodriguez M.D."/>
            <person name="Jenkins J."/>
            <person name="Jones B.M."/>
            <person name="Lawson T."/>
            <person name="Leese F."/>
            <person name="Lindquist E."/>
            <person name="Lobanov A."/>
            <person name="Lomsadze A."/>
            <person name="Malik S.B."/>
            <person name="Marsh M.E."/>
            <person name="Mackinder L."/>
            <person name="Mock T."/>
            <person name="Mueller-Roeber B."/>
            <person name="Pagarete A."/>
            <person name="Parker M."/>
            <person name="Probert I."/>
            <person name="Quesneville H."/>
            <person name="Raines C."/>
            <person name="Rensing S.A."/>
            <person name="Riano-Pachon D.M."/>
            <person name="Richier S."/>
            <person name="Rokitta S."/>
            <person name="Shiraiwa Y."/>
            <person name="Soanes D.M."/>
            <person name="van der Giezen M."/>
            <person name="Wahlund T.M."/>
            <person name="Williams B."/>
            <person name="Wilson W."/>
            <person name="Wolfe G."/>
            <person name="Wurch L.L."/>
        </authorList>
    </citation>
    <scope>NUCLEOTIDE SEQUENCE</scope>
</reference>
<dbReference type="Proteomes" id="UP000013827">
    <property type="component" value="Unassembled WGS sequence"/>
</dbReference>
<dbReference type="HOGENOM" id="CLU_565557_0_0_1"/>
<dbReference type="Pfam" id="PF00144">
    <property type="entry name" value="Beta-lactamase"/>
    <property type="match status" value="1"/>
</dbReference>
<dbReference type="AlphaFoldDB" id="A0A0D3I9T8"/>
<feature type="domain" description="Beta-lactamase-related" evidence="2">
    <location>
        <begin position="140"/>
        <end position="267"/>
    </location>
</feature>
<dbReference type="GeneID" id="17254158"/>
<dbReference type="PANTHER" id="PTHR46825">
    <property type="entry name" value="D-ALANYL-D-ALANINE-CARBOXYPEPTIDASE/ENDOPEPTIDASE AMPH"/>
    <property type="match status" value="1"/>
</dbReference>
<protein>
    <recommendedName>
        <fullName evidence="2">Beta-lactamase-related domain-containing protein</fullName>
    </recommendedName>
</protein>
<keyword evidence="4" id="KW-1185">Reference proteome</keyword>
<dbReference type="PANTHER" id="PTHR46825:SF9">
    <property type="entry name" value="BETA-LACTAMASE-RELATED DOMAIN-CONTAINING PROTEIN"/>
    <property type="match status" value="1"/>
</dbReference>
<reference evidence="3" key="2">
    <citation type="submission" date="2024-10" db="UniProtKB">
        <authorList>
            <consortium name="EnsemblProtists"/>
        </authorList>
    </citation>
    <scope>IDENTIFICATION</scope>
</reference>
<name>A0A0D3I9T8_EMIH1</name>